<keyword evidence="1" id="KW-0732">Signal</keyword>
<evidence type="ECO:0000313" key="3">
    <source>
        <dbReference type="Proteomes" id="UP000278222"/>
    </source>
</evidence>
<protein>
    <submittedName>
        <fullName evidence="2">Uncharacterized protein</fullName>
    </submittedName>
</protein>
<accession>A0A3N1KPF6</accession>
<evidence type="ECO:0000313" key="2">
    <source>
        <dbReference type="EMBL" id="ROP81172.1"/>
    </source>
</evidence>
<dbReference type="RefSeq" id="WP_142235785.1">
    <property type="nucleotide sequence ID" value="NZ_AP019700.1"/>
</dbReference>
<comment type="caution">
    <text evidence="2">The sequence shown here is derived from an EMBL/GenBank/DDBJ whole genome shotgun (WGS) entry which is preliminary data.</text>
</comment>
<keyword evidence="3" id="KW-1185">Reference proteome</keyword>
<evidence type="ECO:0000256" key="1">
    <source>
        <dbReference type="SAM" id="SignalP"/>
    </source>
</evidence>
<dbReference type="AlphaFoldDB" id="A0A3N1KPF6"/>
<dbReference type="EMBL" id="RJKX01000018">
    <property type="protein sequence ID" value="ROP81172.1"/>
    <property type="molecule type" value="Genomic_DNA"/>
</dbReference>
<feature type="chain" id="PRO_5018309860" evidence="1">
    <location>
        <begin position="40"/>
        <end position="162"/>
    </location>
</feature>
<reference evidence="2 3" key="1">
    <citation type="submission" date="2018-11" db="EMBL/GenBank/DDBJ databases">
        <title>Genomic Encyclopedia of Type Strains, Phase IV (KMG-IV): sequencing the most valuable type-strain genomes for metagenomic binning, comparative biology and taxonomic classification.</title>
        <authorList>
            <person name="Goeker M."/>
        </authorList>
    </citation>
    <scope>NUCLEOTIDE SEQUENCE [LARGE SCALE GENOMIC DNA]</scope>
    <source>
        <strain evidence="2 3">DSM 5900</strain>
    </source>
</reference>
<dbReference type="Proteomes" id="UP000278222">
    <property type="component" value="Unassembled WGS sequence"/>
</dbReference>
<proteinExistence type="predicted"/>
<name>A0A3N1KPF6_9PROT</name>
<sequence>MPKGHWKDEVRVPNMIGKVATRVVVLAALAPAVVATAHAAELNFTFANHLTSETIRARIFHADQGQQDAGIAAGGHSVIYKPYTMAQGSNLMLAYFHSENGFAQYCHYAVSVDFTWSDWGWLKPQTGTYACSIMPTSSAPNKCQHSSTATAGGCNFSFMVER</sequence>
<organism evidence="2 3">
    <name type="scientific">Stella humosa</name>
    <dbReference type="NCBI Taxonomy" id="94"/>
    <lineage>
        <taxon>Bacteria</taxon>
        <taxon>Pseudomonadati</taxon>
        <taxon>Pseudomonadota</taxon>
        <taxon>Alphaproteobacteria</taxon>
        <taxon>Rhodospirillales</taxon>
        <taxon>Stellaceae</taxon>
        <taxon>Stella</taxon>
    </lineage>
</organism>
<feature type="signal peptide" evidence="1">
    <location>
        <begin position="1"/>
        <end position="39"/>
    </location>
</feature>
<gene>
    <name evidence="2" type="ORF">EDC65_5027</name>
</gene>